<organism evidence="1 2">
    <name type="scientific">Gordonia hirsuta DSM 44140 = NBRC 16056</name>
    <dbReference type="NCBI Taxonomy" id="1121927"/>
    <lineage>
        <taxon>Bacteria</taxon>
        <taxon>Bacillati</taxon>
        <taxon>Actinomycetota</taxon>
        <taxon>Actinomycetes</taxon>
        <taxon>Mycobacteriales</taxon>
        <taxon>Gordoniaceae</taxon>
        <taxon>Gordonia</taxon>
    </lineage>
</organism>
<protein>
    <submittedName>
        <fullName evidence="1">Uncharacterized protein</fullName>
    </submittedName>
</protein>
<evidence type="ECO:0000313" key="2">
    <source>
        <dbReference type="Proteomes" id="UP000053405"/>
    </source>
</evidence>
<accession>L7L4G3</accession>
<keyword evidence="2" id="KW-1185">Reference proteome</keyword>
<proteinExistence type="predicted"/>
<dbReference type="Proteomes" id="UP000053405">
    <property type="component" value="Unassembled WGS sequence"/>
</dbReference>
<dbReference type="EMBL" id="BANT01000002">
    <property type="protein sequence ID" value="GAC56015.1"/>
    <property type="molecule type" value="Genomic_DNA"/>
</dbReference>
<dbReference type="AlphaFoldDB" id="L7L4G3"/>
<sequence length="63" mass="6324">MSEDVQQDRPVTASIATAITVSGIVAATGMTGEHATAPITQTGSVSAPSDKVTTLHMERIGGA</sequence>
<evidence type="ECO:0000313" key="1">
    <source>
        <dbReference type="EMBL" id="GAC56015.1"/>
    </source>
</evidence>
<comment type="caution">
    <text evidence="1">The sequence shown here is derived from an EMBL/GenBank/DDBJ whole genome shotgun (WGS) entry which is preliminary data.</text>
</comment>
<gene>
    <name evidence="1" type="ORF">GOHSU_02_01610</name>
</gene>
<reference evidence="1 2" key="1">
    <citation type="submission" date="2012-12" db="EMBL/GenBank/DDBJ databases">
        <title>Whole genome shotgun sequence of Gordonia hirsuta NBRC 16056.</title>
        <authorList>
            <person name="Isaki-Nakamura S."/>
            <person name="Hosoyama A."/>
            <person name="Tsuchikane K."/>
            <person name="Katsumata H."/>
            <person name="Baba S."/>
            <person name="Yamazaki S."/>
            <person name="Fujita N."/>
        </authorList>
    </citation>
    <scope>NUCLEOTIDE SEQUENCE [LARGE SCALE GENOMIC DNA]</scope>
    <source>
        <strain evidence="1 2">NBRC 16056</strain>
    </source>
</reference>
<name>L7L4G3_9ACTN</name>